<organism evidence="1">
    <name type="scientific">Mimiviridae sp. ChoanoV1</name>
    <dbReference type="NCBI Taxonomy" id="2596887"/>
    <lineage>
        <taxon>Viruses</taxon>
        <taxon>Varidnaviria</taxon>
        <taxon>Bamfordvirae</taxon>
        <taxon>Nucleocytoviricota</taxon>
        <taxon>Megaviricetes</taxon>
        <taxon>Imitervirales</taxon>
        <taxon>Schizomimiviridae</taxon>
    </lineage>
</organism>
<name>A0A5B8HX25_9VIRU</name>
<sequence>MTVWNPLEQRQYILKYEYKKFVLETKNANEDEEYSFINSGPNSELFEDIVNACYPFQDFAIDVRRKILPHPKYSDREILGR</sequence>
<evidence type="ECO:0000313" key="1">
    <source>
        <dbReference type="EMBL" id="QDY51740.1"/>
    </source>
</evidence>
<accession>A0A5B8HX25</accession>
<reference evidence="1" key="1">
    <citation type="submission" date="2018-11" db="EMBL/GenBank/DDBJ databases">
        <title>A distinct lineage of giant viruses engineers rhodopsin photosystems in predatory marine eukaryotes.</title>
        <authorList>
            <person name="Needham D.M."/>
            <person name="Yoshizawa S."/>
            <person name="Hosaka T."/>
            <person name="Poirier C."/>
            <person name="Choi C.-J."/>
            <person name="Hehenberger E."/>
            <person name="Irwin N.A.T."/>
            <person name="Wilken S."/>
            <person name="Yung C.-M."/>
            <person name="Bachy C."/>
            <person name="Kurihara R."/>
            <person name="Nakajima Y."/>
            <person name="Kojima K."/>
            <person name="Kimura-Someya T."/>
            <person name="Leonard G."/>
            <person name="Malmstrom R.R."/>
            <person name="Mende D."/>
            <person name="Olson D.K."/>
            <person name="Sudo Y."/>
            <person name="Sudek S."/>
            <person name="Richards T.A."/>
            <person name="DeLong E.F."/>
            <person name="Keeling P.J."/>
            <person name="Santoro A.E."/>
            <person name="Shirouzu M."/>
            <person name="Iwasaki W."/>
            <person name="Worden A.Z."/>
        </authorList>
    </citation>
    <scope>NUCLEOTIDE SEQUENCE</scope>
</reference>
<proteinExistence type="predicted"/>
<dbReference type="EMBL" id="MK250085">
    <property type="protein sequence ID" value="QDY51740.1"/>
    <property type="molecule type" value="Genomic_DNA"/>
</dbReference>
<protein>
    <submittedName>
        <fullName evidence="1">Uncharacterized protein</fullName>
    </submittedName>
</protein>
<gene>
    <name evidence="1" type="ORF">1_125</name>
</gene>